<comment type="caution">
    <text evidence="1">The sequence shown here is derived from an EMBL/GenBank/DDBJ whole genome shotgun (WGS) entry which is preliminary data.</text>
</comment>
<dbReference type="EMBL" id="MOMC01000008">
    <property type="protein sequence ID" value="ONH32746.1"/>
    <property type="molecule type" value="Genomic_DNA"/>
</dbReference>
<dbReference type="Proteomes" id="UP000188929">
    <property type="component" value="Unassembled WGS sequence"/>
</dbReference>
<dbReference type="Gene3D" id="3.30.110.150">
    <property type="entry name" value="SepF-like protein"/>
    <property type="match status" value="1"/>
</dbReference>
<dbReference type="STRING" id="1834516.BL253_02995"/>
<proteinExistence type="predicted"/>
<dbReference type="GO" id="GO:0090529">
    <property type="term" value="P:cell septum assembly"/>
    <property type="evidence" value="ECO:0007669"/>
    <property type="project" value="InterPro"/>
</dbReference>
<evidence type="ECO:0000313" key="1">
    <source>
        <dbReference type="EMBL" id="ONH32746.1"/>
    </source>
</evidence>
<dbReference type="AlphaFoldDB" id="A0A1V2IJW1"/>
<evidence type="ECO:0008006" key="3">
    <source>
        <dbReference type="Google" id="ProtNLM"/>
    </source>
</evidence>
<organism evidence="1 2">
    <name type="scientific">Pseudofrankia asymbiotica</name>
    <dbReference type="NCBI Taxonomy" id="1834516"/>
    <lineage>
        <taxon>Bacteria</taxon>
        <taxon>Bacillati</taxon>
        <taxon>Actinomycetota</taxon>
        <taxon>Actinomycetes</taxon>
        <taxon>Frankiales</taxon>
        <taxon>Frankiaceae</taxon>
        <taxon>Pseudofrankia</taxon>
    </lineage>
</organism>
<keyword evidence="2" id="KW-1185">Reference proteome</keyword>
<dbReference type="OrthoDB" id="3217143at2"/>
<name>A0A1V2IJW1_9ACTN</name>
<gene>
    <name evidence="1" type="ORF">BL253_02995</name>
</gene>
<accession>A0A1V2IJW1</accession>
<dbReference type="RefSeq" id="WP_076813402.1">
    <property type="nucleotide sequence ID" value="NZ_MOMC01000008.1"/>
</dbReference>
<protein>
    <recommendedName>
        <fullName evidence="3">Cell division protein SepF</fullName>
    </recommendedName>
</protein>
<reference evidence="2" key="1">
    <citation type="submission" date="2016-10" db="EMBL/GenBank/DDBJ databases">
        <title>Frankia sp. NRRL B-16386 Genome sequencing.</title>
        <authorList>
            <person name="Ghodhbane-Gtari F."/>
            <person name="Swanson E."/>
            <person name="Gueddou A."/>
            <person name="Hezbri K."/>
            <person name="Ktari K."/>
            <person name="Nouioui I."/>
            <person name="Morris K."/>
            <person name="Simpson S."/>
            <person name="Abebe-Akele F."/>
            <person name="Thomas K."/>
            <person name="Gtari M."/>
            <person name="Tisa L.S."/>
        </authorList>
    </citation>
    <scope>NUCLEOTIDE SEQUENCE [LARGE SCALE GENOMIC DNA]</scope>
    <source>
        <strain evidence="2">NRRL B-16386</strain>
    </source>
</reference>
<evidence type="ECO:0000313" key="2">
    <source>
        <dbReference type="Proteomes" id="UP000188929"/>
    </source>
</evidence>
<dbReference type="Pfam" id="PF04472">
    <property type="entry name" value="SepF"/>
    <property type="match status" value="1"/>
</dbReference>
<sequence length="91" mass="9922">MTVAVEPADGAPVFVIHEYRDVAPAARDVRTSGAVIVDVRPADDEARRRVVDFLAGVGFGIGTSPLRLAEGVYFLSGERTPTRSEHERFRP</sequence>
<dbReference type="InterPro" id="IPR007561">
    <property type="entry name" value="Cell_div_SepF/SepF-rel"/>
</dbReference>
<dbReference type="InterPro" id="IPR038594">
    <property type="entry name" value="SepF-like_sf"/>
</dbReference>